<feature type="binding site" evidence="4">
    <location>
        <position position="212"/>
    </location>
    <ligand>
        <name>a divalent metal cation</name>
        <dbReference type="ChEBI" id="CHEBI:60240"/>
        <label>1</label>
    </ligand>
</feature>
<sequence>MLTSRIPLIDSHCHLDMVVERGLSVAEITQTLIANDISGLVEIGADKEAMLWARTLAHTSRQFEVYYTIGHHPGEAKSADASFGLKFIEENKDDERFVAVGEIGLDYYYHADEAPEQKQVFIQFVRAAREVGRGIAIHTREAHRDTVDILKAEASGLPVLIHCFTGNLEEMQEFVAMGCYISFSGIVTFKNATALQEAAKACPLEKILVETDAPFLAPVPHRGKTNQPGFVRDTLDFLAKLRGEDAEILAAACTKNTRDFYQLGLRGRL</sequence>
<reference evidence="5 6" key="1">
    <citation type="submission" date="2012-06" db="EMBL/GenBank/DDBJ databases">
        <title>The complete chromosome of genome of Turneriella parva DSM 21527.</title>
        <authorList>
            <consortium name="US DOE Joint Genome Institute (JGI-PGF)"/>
            <person name="Lucas S."/>
            <person name="Han J."/>
            <person name="Lapidus A."/>
            <person name="Bruce D."/>
            <person name="Goodwin L."/>
            <person name="Pitluck S."/>
            <person name="Peters L."/>
            <person name="Kyrpides N."/>
            <person name="Mavromatis K."/>
            <person name="Ivanova N."/>
            <person name="Mikhailova N."/>
            <person name="Chertkov O."/>
            <person name="Detter J.C."/>
            <person name="Tapia R."/>
            <person name="Han C."/>
            <person name="Land M."/>
            <person name="Hauser L."/>
            <person name="Markowitz V."/>
            <person name="Cheng J.-F."/>
            <person name="Hugenholtz P."/>
            <person name="Woyke T."/>
            <person name="Wu D."/>
            <person name="Gronow S."/>
            <person name="Wellnitz S."/>
            <person name="Brambilla E."/>
            <person name="Klenk H.-P."/>
            <person name="Eisen J.A."/>
        </authorList>
    </citation>
    <scope>NUCLEOTIDE SEQUENCE [LARGE SCALE GENOMIC DNA]</scope>
    <source>
        <strain evidence="6">ATCC BAA-1111 / DSM 21527 / NCTC 11395 / H</strain>
    </source>
</reference>
<evidence type="ECO:0000256" key="1">
    <source>
        <dbReference type="ARBA" id="ARBA00009275"/>
    </source>
</evidence>
<dbReference type="PANTHER" id="PTHR46124">
    <property type="entry name" value="D-AMINOACYL-TRNA DEACYLASE"/>
    <property type="match status" value="1"/>
</dbReference>
<name>I4B4R8_TURPD</name>
<dbReference type="KEGG" id="tpx:Turpa_1627"/>
<protein>
    <submittedName>
        <fullName evidence="5">Hydrolase, TatD family</fullName>
    </submittedName>
</protein>
<dbReference type="Pfam" id="PF01026">
    <property type="entry name" value="TatD_DNase"/>
    <property type="match status" value="1"/>
</dbReference>
<feature type="binding site" evidence="4">
    <location>
        <position position="162"/>
    </location>
    <ligand>
        <name>a divalent metal cation</name>
        <dbReference type="ChEBI" id="CHEBI:60240"/>
        <label>2</label>
    </ligand>
</feature>
<dbReference type="InterPro" id="IPR001130">
    <property type="entry name" value="TatD-like"/>
</dbReference>
<dbReference type="SUPFAM" id="SSF51556">
    <property type="entry name" value="Metallo-dependent hydrolases"/>
    <property type="match status" value="1"/>
</dbReference>
<evidence type="ECO:0000256" key="3">
    <source>
        <dbReference type="ARBA" id="ARBA00022801"/>
    </source>
</evidence>
<dbReference type="Gene3D" id="3.20.20.140">
    <property type="entry name" value="Metal-dependent hydrolases"/>
    <property type="match status" value="1"/>
</dbReference>
<dbReference type="GO" id="GO:0004536">
    <property type="term" value="F:DNA nuclease activity"/>
    <property type="evidence" value="ECO:0007669"/>
    <property type="project" value="InterPro"/>
</dbReference>
<accession>I4B4R8</accession>
<keyword evidence="3 5" id="KW-0378">Hydrolase</keyword>
<organism evidence="5 6">
    <name type="scientific">Turneriella parva (strain ATCC BAA-1111 / DSM 21527 / NCTC 11395 / H)</name>
    <name type="common">Leptospira parva</name>
    <dbReference type="NCBI Taxonomy" id="869212"/>
    <lineage>
        <taxon>Bacteria</taxon>
        <taxon>Pseudomonadati</taxon>
        <taxon>Spirochaetota</taxon>
        <taxon>Spirochaetia</taxon>
        <taxon>Leptospirales</taxon>
        <taxon>Leptospiraceae</taxon>
        <taxon>Turneriella</taxon>
    </lineage>
</organism>
<dbReference type="PANTHER" id="PTHR46124:SF2">
    <property type="entry name" value="D-AMINOACYL-TRNA DEACYLASE"/>
    <property type="match status" value="1"/>
</dbReference>
<feature type="binding site" evidence="4">
    <location>
        <position position="14"/>
    </location>
    <ligand>
        <name>a divalent metal cation</name>
        <dbReference type="ChEBI" id="CHEBI:60240"/>
        <label>1</label>
    </ligand>
</feature>
<dbReference type="GO" id="GO:0016788">
    <property type="term" value="F:hydrolase activity, acting on ester bonds"/>
    <property type="evidence" value="ECO:0007669"/>
    <property type="project" value="InterPro"/>
</dbReference>
<dbReference type="EMBL" id="CP002959">
    <property type="protein sequence ID" value="AFM12275.1"/>
    <property type="molecule type" value="Genomic_DNA"/>
</dbReference>
<feature type="binding site" evidence="4">
    <location>
        <position position="12"/>
    </location>
    <ligand>
        <name>a divalent metal cation</name>
        <dbReference type="ChEBI" id="CHEBI:60240"/>
        <label>1</label>
    </ligand>
</feature>
<keyword evidence="6" id="KW-1185">Reference proteome</keyword>
<dbReference type="GO" id="GO:0005829">
    <property type="term" value="C:cytosol"/>
    <property type="evidence" value="ECO:0007669"/>
    <property type="project" value="TreeGrafter"/>
</dbReference>
<dbReference type="PROSITE" id="PS01137">
    <property type="entry name" value="TATD_1"/>
    <property type="match status" value="1"/>
</dbReference>
<keyword evidence="2 4" id="KW-0479">Metal-binding</keyword>
<feature type="binding site" evidence="4">
    <location>
        <position position="102"/>
    </location>
    <ligand>
        <name>a divalent metal cation</name>
        <dbReference type="ChEBI" id="CHEBI:60240"/>
        <label>1</label>
    </ligand>
</feature>
<dbReference type="AlphaFoldDB" id="I4B4R8"/>
<evidence type="ECO:0000256" key="4">
    <source>
        <dbReference type="PIRSR" id="PIRSR005902-1"/>
    </source>
</evidence>
<evidence type="ECO:0000313" key="6">
    <source>
        <dbReference type="Proteomes" id="UP000006048"/>
    </source>
</evidence>
<dbReference type="HOGENOM" id="CLU_031506_4_3_12"/>
<dbReference type="GO" id="GO:0046872">
    <property type="term" value="F:metal ion binding"/>
    <property type="evidence" value="ECO:0007669"/>
    <property type="project" value="UniProtKB-KW"/>
</dbReference>
<evidence type="ECO:0000313" key="5">
    <source>
        <dbReference type="EMBL" id="AFM12275.1"/>
    </source>
</evidence>
<dbReference type="NCBIfam" id="TIGR00010">
    <property type="entry name" value="YchF/TatD family DNA exonuclease"/>
    <property type="match status" value="1"/>
</dbReference>
<dbReference type="InterPro" id="IPR032466">
    <property type="entry name" value="Metal_Hydrolase"/>
</dbReference>
<dbReference type="InterPro" id="IPR015991">
    <property type="entry name" value="TatD/YcfH-like"/>
</dbReference>
<gene>
    <name evidence="5" type="ordered locus">Turpa_1627</name>
</gene>
<dbReference type="FunFam" id="3.20.20.140:FF:000005">
    <property type="entry name" value="TatD family hydrolase"/>
    <property type="match status" value="1"/>
</dbReference>
<dbReference type="PIRSF" id="PIRSF005902">
    <property type="entry name" value="DNase_TatD"/>
    <property type="match status" value="1"/>
</dbReference>
<comment type="similarity">
    <text evidence="1">Belongs to the metallo-dependent hydrolases superfamily. TatD-type hydrolase family.</text>
</comment>
<dbReference type="CDD" id="cd01310">
    <property type="entry name" value="TatD_DNAse"/>
    <property type="match status" value="1"/>
</dbReference>
<evidence type="ECO:0000256" key="2">
    <source>
        <dbReference type="ARBA" id="ARBA00022723"/>
    </source>
</evidence>
<dbReference type="InterPro" id="IPR018228">
    <property type="entry name" value="DNase_TatD-rel_CS"/>
</dbReference>
<feature type="binding site" evidence="4">
    <location>
        <position position="138"/>
    </location>
    <ligand>
        <name>a divalent metal cation</name>
        <dbReference type="ChEBI" id="CHEBI:60240"/>
        <label>2</label>
    </ligand>
</feature>
<dbReference type="PATRIC" id="fig|869212.3.peg.1620"/>
<dbReference type="Proteomes" id="UP000006048">
    <property type="component" value="Chromosome"/>
</dbReference>
<dbReference type="STRING" id="869212.Turpa_1627"/>
<proteinExistence type="inferred from homology"/>